<dbReference type="GO" id="GO:0016787">
    <property type="term" value="F:hydrolase activity"/>
    <property type="evidence" value="ECO:0007669"/>
    <property type="project" value="UniProtKB-KW"/>
</dbReference>
<dbReference type="Proteomes" id="UP001152321">
    <property type="component" value="Unassembled WGS sequence"/>
</dbReference>
<evidence type="ECO:0000313" key="1">
    <source>
        <dbReference type="EMBL" id="MDG0816839.1"/>
    </source>
</evidence>
<gene>
    <name evidence="1" type="ORF">NWE73_10715</name>
</gene>
<name>A0ABT6DJ10_9BACT</name>
<protein>
    <submittedName>
        <fullName evidence="1">Alpha/beta hydrolase</fullName>
    </submittedName>
</protein>
<dbReference type="InterPro" id="IPR029058">
    <property type="entry name" value="AB_hydrolase_fold"/>
</dbReference>
<keyword evidence="1" id="KW-0378">Hydrolase</keyword>
<dbReference type="Gene3D" id="3.40.50.1820">
    <property type="entry name" value="alpha/beta hydrolase"/>
    <property type="match status" value="1"/>
</dbReference>
<comment type="caution">
    <text evidence="1">The sequence shown here is derived from an EMBL/GenBank/DDBJ whole genome shotgun (WGS) entry which is preliminary data.</text>
</comment>
<evidence type="ECO:0000313" key="2">
    <source>
        <dbReference type="Proteomes" id="UP001152321"/>
    </source>
</evidence>
<proteinExistence type="predicted"/>
<dbReference type="RefSeq" id="WP_277578317.1">
    <property type="nucleotide sequence ID" value="NZ_JANRMI010000003.1"/>
</dbReference>
<dbReference type="SUPFAM" id="SSF53474">
    <property type="entry name" value="alpha/beta-Hydrolases"/>
    <property type="match status" value="1"/>
</dbReference>
<sequence>MSTSCNPNVWQARMLDARVKSSAQIQGALVQKYFQECRTELETGDNSGLVNLRKMMTMNYNPQGHPFLRRVVVNLPGNVRLKGLLGLKGDFKRRPFVIMRLGIFSSVEDFRPERAWLMMLFEQSPFNVLVLENMTSGDFVADNNQFSFGGYDEGIQNLLLARMLRDSNEPLSKVVDSVHMFGVSLGGHGVLFSSLLSKYNSPANYPLIQSSLAFCPVVHLQETMQNLTQSGVKSAFVDLWSRRRLSGLDQKLPSLVQYESFSFLTKAISEVVRNYHGGLSYISNVKLPPGMKDGAEFWALNDFWKSYNDVQEPVMILATSQDPLVPFEMNSQNIANKKLKIGSKNVKVVELPQGYHCTLPVPYDWKALTTVFQSYVLSHSPGFHLKERNLTVDLSDDEWKGFFEGPVVTNFEVREPAKDQKFVRLEIKMTNGKKDDRSMNLSLPLSEFDFRFLNKDLTLSEKEMIVRWLNQNLRVSLMQNSAKASLKVTWPVAL</sequence>
<organism evidence="1 2">
    <name type="scientific">Bdellovibrio svalbardensis</name>
    <dbReference type="NCBI Taxonomy" id="2972972"/>
    <lineage>
        <taxon>Bacteria</taxon>
        <taxon>Pseudomonadati</taxon>
        <taxon>Bdellovibrionota</taxon>
        <taxon>Bdellovibrionia</taxon>
        <taxon>Bdellovibrionales</taxon>
        <taxon>Pseudobdellovibrionaceae</taxon>
        <taxon>Bdellovibrio</taxon>
    </lineage>
</organism>
<reference evidence="1" key="1">
    <citation type="submission" date="2022-08" db="EMBL/GenBank/DDBJ databases">
        <title>Novel Bdellovibrio Species Isolated from Svalbard: Designation Bdellovibrio svalbardensis.</title>
        <authorList>
            <person name="Mitchell R.J."/>
            <person name="Choi S.Y."/>
        </authorList>
    </citation>
    <scope>NUCLEOTIDE SEQUENCE</scope>
    <source>
        <strain evidence="1">PAP01</strain>
    </source>
</reference>
<dbReference type="EMBL" id="JANRMI010000003">
    <property type="protein sequence ID" value="MDG0816839.1"/>
    <property type="molecule type" value="Genomic_DNA"/>
</dbReference>
<keyword evidence="2" id="KW-1185">Reference proteome</keyword>
<accession>A0ABT6DJ10</accession>